<feature type="transmembrane region" description="Helical" evidence="1">
    <location>
        <begin position="101"/>
        <end position="119"/>
    </location>
</feature>
<evidence type="ECO:0000313" key="3">
    <source>
        <dbReference type="EMBL" id="CAF3828279.1"/>
    </source>
</evidence>
<gene>
    <name evidence="3" type="ORF">OVN521_LOCUS5487</name>
    <name evidence="2" type="ORF">WKI299_LOCUS2725</name>
</gene>
<evidence type="ECO:0000256" key="1">
    <source>
        <dbReference type="SAM" id="Phobius"/>
    </source>
</evidence>
<dbReference type="EMBL" id="CAJOBG010000547">
    <property type="protein sequence ID" value="CAF3828279.1"/>
    <property type="molecule type" value="Genomic_DNA"/>
</dbReference>
<organism evidence="2 4">
    <name type="scientific">Rotaria magnacalcarata</name>
    <dbReference type="NCBI Taxonomy" id="392030"/>
    <lineage>
        <taxon>Eukaryota</taxon>
        <taxon>Metazoa</taxon>
        <taxon>Spiralia</taxon>
        <taxon>Gnathifera</taxon>
        <taxon>Rotifera</taxon>
        <taxon>Eurotatoria</taxon>
        <taxon>Bdelloidea</taxon>
        <taxon>Philodinida</taxon>
        <taxon>Philodinidae</taxon>
        <taxon>Rotaria</taxon>
    </lineage>
</organism>
<protein>
    <submittedName>
        <fullName evidence="2">Uncharacterized protein</fullName>
    </submittedName>
</protein>
<dbReference type="Proteomes" id="UP000663866">
    <property type="component" value="Unassembled WGS sequence"/>
</dbReference>
<keyword evidence="1" id="KW-0472">Membrane</keyword>
<comment type="caution">
    <text evidence="2">The sequence shown here is derived from an EMBL/GenBank/DDBJ whole genome shotgun (WGS) entry which is preliminary data.</text>
</comment>
<keyword evidence="1" id="KW-1133">Transmembrane helix</keyword>
<dbReference type="AlphaFoldDB" id="A0A816LT07"/>
<keyword evidence="5" id="KW-1185">Reference proteome</keyword>
<sequence length="149" mass="18128">MKHKLFIILRDYLIKFFFDQEQNDLVNNSYILFYNICYGNVLTDENIQLFVYKFLIDEICLFYEKIEKYVDETKLIEANDRLLKIYQKIQMFRFDLQENSILEILFITIAKCIVSNFFIKKTGNLPKMMSQLNPIDNLLFDSCIEFMYW</sequence>
<dbReference type="Proteomes" id="UP000663856">
    <property type="component" value="Unassembled WGS sequence"/>
</dbReference>
<dbReference type="EMBL" id="CAJNRF010000397">
    <property type="protein sequence ID" value="CAF1958582.1"/>
    <property type="molecule type" value="Genomic_DNA"/>
</dbReference>
<evidence type="ECO:0000313" key="2">
    <source>
        <dbReference type="EMBL" id="CAF1958582.1"/>
    </source>
</evidence>
<accession>A0A816LT07</accession>
<evidence type="ECO:0000313" key="5">
    <source>
        <dbReference type="Proteomes" id="UP000663866"/>
    </source>
</evidence>
<name>A0A816LT07_9BILA</name>
<keyword evidence="1" id="KW-0812">Transmembrane</keyword>
<evidence type="ECO:0000313" key="4">
    <source>
        <dbReference type="Proteomes" id="UP000663856"/>
    </source>
</evidence>
<proteinExistence type="predicted"/>
<reference evidence="2" key="1">
    <citation type="submission" date="2021-02" db="EMBL/GenBank/DDBJ databases">
        <authorList>
            <person name="Nowell W R."/>
        </authorList>
    </citation>
    <scope>NUCLEOTIDE SEQUENCE</scope>
</reference>